<keyword evidence="1" id="KW-0812">Transmembrane</keyword>
<feature type="transmembrane region" description="Helical" evidence="1">
    <location>
        <begin position="267"/>
        <end position="290"/>
    </location>
</feature>
<gene>
    <name evidence="2" type="ORF">PNV70_07065</name>
</gene>
<dbReference type="RefSeq" id="WP_195551462.1">
    <property type="nucleotide sequence ID" value="NZ_JADMNX010000004.1"/>
</dbReference>
<protein>
    <recommendedName>
        <fullName evidence="4">ABC-2 family transporter protein</fullName>
    </recommendedName>
</protein>
<dbReference type="EMBL" id="JAQMLS010000004">
    <property type="protein sequence ID" value="MDB8741826.1"/>
    <property type="molecule type" value="Genomic_DNA"/>
</dbReference>
<reference evidence="2" key="1">
    <citation type="submission" date="2023-01" db="EMBL/GenBank/DDBJ databases">
        <title>Human gut microbiome strain richness.</title>
        <authorList>
            <person name="Chen-Liaw A."/>
        </authorList>
    </citation>
    <scope>NUCLEOTIDE SEQUENCE</scope>
    <source>
        <strain evidence="2">D59st1_B8_D59t2_181005</strain>
    </source>
</reference>
<feature type="transmembrane region" description="Helical" evidence="1">
    <location>
        <begin position="214"/>
        <end position="231"/>
    </location>
</feature>
<feature type="transmembrane region" description="Helical" evidence="1">
    <location>
        <begin position="85"/>
        <end position="104"/>
    </location>
</feature>
<evidence type="ECO:0000256" key="1">
    <source>
        <dbReference type="SAM" id="Phobius"/>
    </source>
</evidence>
<feature type="transmembrane region" description="Helical" evidence="1">
    <location>
        <begin position="125"/>
        <end position="151"/>
    </location>
</feature>
<comment type="caution">
    <text evidence="2">The sequence shown here is derived from an EMBL/GenBank/DDBJ whole genome shotgun (WGS) entry which is preliminary data.</text>
</comment>
<dbReference type="Proteomes" id="UP001211421">
    <property type="component" value="Unassembled WGS sequence"/>
</dbReference>
<keyword evidence="1" id="KW-1133">Transmembrane helix</keyword>
<organism evidence="2 3">
    <name type="scientific">Ruminococcus bicirculans</name>
    <name type="common">ex Wegman et al. 2014</name>
    <dbReference type="NCBI Taxonomy" id="1160721"/>
    <lineage>
        <taxon>Bacteria</taxon>
        <taxon>Bacillati</taxon>
        <taxon>Bacillota</taxon>
        <taxon>Clostridia</taxon>
        <taxon>Eubacteriales</taxon>
        <taxon>Oscillospiraceae</taxon>
        <taxon>Ruminococcus</taxon>
    </lineage>
</organism>
<evidence type="ECO:0000313" key="3">
    <source>
        <dbReference type="Proteomes" id="UP001211421"/>
    </source>
</evidence>
<feature type="transmembrane region" description="Helical" evidence="1">
    <location>
        <begin position="20"/>
        <end position="41"/>
    </location>
</feature>
<keyword evidence="1" id="KW-0472">Membrane</keyword>
<sequence>MSINFPSALSTDLKKCFLSVKFLLSVIVFLILIFSMGCVLLDTDTPDYSIAEFIFKTDKSLWLKYSSYSCVDIFAQGFSNQWLGIFIPFLTAFACVPVFCDEYTSTCWRHYVYRIGIKKYILSKFLCSVIISFALVIICYLAFAAVCFSVFPYPEEYAEGIFYRAWYNYYGINKILSSDSYLIFIFGRICTASIIGAVGGLFCLILSSMTMSKYVSLGIPVLVYFFFAQVAKHYKFSGNMSDLKFWFLDNSSRFSSMETWFTDFMGIPLWAAYAYFLTVIALLLIIYYYIMKRRLKQ</sequence>
<dbReference type="AlphaFoldDB" id="A0AAW6E176"/>
<feature type="transmembrane region" description="Helical" evidence="1">
    <location>
        <begin position="181"/>
        <end position="207"/>
    </location>
</feature>
<name>A0AAW6E176_9FIRM</name>
<evidence type="ECO:0008006" key="4">
    <source>
        <dbReference type="Google" id="ProtNLM"/>
    </source>
</evidence>
<accession>A0AAW6E176</accession>
<proteinExistence type="predicted"/>
<evidence type="ECO:0000313" key="2">
    <source>
        <dbReference type="EMBL" id="MDB8741826.1"/>
    </source>
</evidence>